<organism evidence="1 2">
    <name type="scientific">Candida maltosa (strain Xu316)</name>
    <name type="common">Yeast</name>
    <dbReference type="NCBI Taxonomy" id="1245528"/>
    <lineage>
        <taxon>Eukaryota</taxon>
        <taxon>Fungi</taxon>
        <taxon>Dikarya</taxon>
        <taxon>Ascomycota</taxon>
        <taxon>Saccharomycotina</taxon>
        <taxon>Pichiomycetes</taxon>
        <taxon>Debaryomycetaceae</taxon>
        <taxon>Candida/Lodderomyces clade</taxon>
        <taxon>Candida</taxon>
    </lineage>
</organism>
<reference evidence="1 2" key="1">
    <citation type="submission" date="2013-02" db="EMBL/GenBank/DDBJ databases">
        <title>Genome sequence of Candida maltosa Xu316, a potential industrial strain for xylitol and ethanol production.</title>
        <authorList>
            <person name="Yu J."/>
            <person name="Wang Q."/>
            <person name="Geng X."/>
            <person name="Bao W."/>
            <person name="He P."/>
            <person name="Cai J."/>
        </authorList>
    </citation>
    <scope>NUCLEOTIDE SEQUENCE [LARGE SCALE GENOMIC DNA]</scope>
    <source>
        <strain evidence="2">Xu316</strain>
    </source>
</reference>
<keyword evidence="2" id="KW-1185">Reference proteome</keyword>
<evidence type="ECO:0000313" key="1">
    <source>
        <dbReference type="EMBL" id="EMG45315.1"/>
    </source>
</evidence>
<comment type="caution">
    <text evidence="1">The sequence shown here is derived from an EMBL/GenBank/DDBJ whole genome shotgun (WGS) entry which is preliminary data.</text>
</comment>
<gene>
    <name evidence="1" type="ORF">G210_4508</name>
</gene>
<dbReference type="HOGENOM" id="CLU_1677635_0_0_1"/>
<evidence type="ECO:0000313" key="2">
    <source>
        <dbReference type="Proteomes" id="UP000011777"/>
    </source>
</evidence>
<proteinExistence type="predicted"/>
<accession>M3JRB3</accession>
<dbReference type="AlphaFoldDB" id="M3JRB3"/>
<name>M3JRB3_CANMX</name>
<sequence length="157" mass="17952">MTTGELVTEARSKDLFMPAAKITFLYDLVNTELQEADYENVIEISMICAIFGPIHSIDSDCFKGIERISVKCLTESACDRKGYADAFDCWLNNSQLPFVTDQETRMWVEIALDYHFELQQIVSEYSEGEDNIIFGSPGIEFLRVLQQFGPKKLINHH</sequence>
<dbReference type="Proteomes" id="UP000011777">
    <property type="component" value="Unassembled WGS sequence"/>
</dbReference>
<protein>
    <submittedName>
        <fullName evidence="1">Uncharacterized protein</fullName>
    </submittedName>
</protein>
<dbReference type="EMBL" id="AOGT01002529">
    <property type="protein sequence ID" value="EMG45315.1"/>
    <property type="molecule type" value="Genomic_DNA"/>
</dbReference>